<gene>
    <name evidence="1" type="ORF">niasHT_024698</name>
</gene>
<sequence>MPDDYLTAAVFGEMNVEIWEQKFASRAKDKNAKWKAKVSRRFSLGKKCDEVIENWEHLKEKRSNTEYVNNVNNKNGQLFLAEFIGAAIKSAI</sequence>
<protein>
    <submittedName>
        <fullName evidence="1">Uncharacterized protein</fullName>
    </submittedName>
</protein>
<comment type="caution">
    <text evidence="1">The sequence shown here is derived from an EMBL/GenBank/DDBJ whole genome shotgun (WGS) entry which is preliminary data.</text>
</comment>
<evidence type="ECO:0000313" key="1">
    <source>
        <dbReference type="EMBL" id="KAL3094379.1"/>
    </source>
</evidence>
<keyword evidence="2" id="KW-1185">Reference proteome</keyword>
<dbReference type="AlphaFoldDB" id="A0ABD2JUV9"/>
<name>A0ABD2JUV9_9BILA</name>
<proteinExistence type="predicted"/>
<organism evidence="1 2">
    <name type="scientific">Heterodera trifolii</name>
    <dbReference type="NCBI Taxonomy" id="157864"/>
    <lineage>
        <taxon>Eukaryota</taxon>
        <taxon>Metazoa</taxon>
        <taxon>Ecdysozoa</taxon>
        <taxon>Nematoda</taxon>
        <taxon>Chromadorea</taxon>
        <taxon>Rhabditida</taxon>
        <taxon>Tylenchina</taxon>
        <taxon>Tylenchomorpha</taxon>
        <taxon>Tylenchoidea</taxon>
        <taxon>Heteroderidae</taxon>
        <taxon>Heteroderinae</taxon>
        <taxon>Heterodera</taxon>
    </lineage>
</organism>
<dbReference type="EMBL" id="JBICBT010000898">
    <property type="protein sequence ID" value="KAL3094379.1"/>
    <property type="molecule type" value="Genomic_DNA"/>
</dbReference>
<dbReference type="Proteomes" id="UP001620626">
    <property type="component" value="Unassembled WGS sequence"/>
</dbReference>
<accession>A0ABD2JUV9</accession>
<reference evidence="1 2" key="1">
    <citation type="submission" date="2024-10" db="EMBL/GenBank/DDBJ databases">
        <authorList>
            <person name="Kim D."/>
        </authorList>
    </citation>
    <scope>NUCLEOTIDE SEQUENCE [LARGE SCALE GENOMIC DNA]</scope>
    <source>
        <strain evidence="1">BH-2024</strain>
    </source>
</reference>
<evidence type="ECO:0000313" key="2">
    <source>
        <dbReference type="Proteomes" id="UP001620626"/>
    </source>
</evidence>